<name>A0ABV1FGX7_9FIRM</name>
<dbReference type="InterPro" id="IPR036412">
    <property type="entry name" value="HAD-like_sf"/>
</dbReference>
<dbReference type="Gene3D" id="1.10.150.240">
    <property type="entry name" value="Putative phosphatase, domain 2"/>
    <property type="match status" value="1"/>
</dbReference>
<comment type="caution">
    <text evidence="1">The sequence shown here is derived from an EMBL/GenBank/DDBJ whole genome shotgun (WGS) entry which is preliminary data.</text>
</comment>
<dbReference type="InterPro" id="IPR023198">
    <property type="entry name" value="PGP-like_dom2"/>
</dbReference>
<accession>A0ABV1FGX7</accession>
<keyword evidence="2" id="KW-1185">Reference proteome</keyword>
<gene>
    <name evidence="1" type="ORF">WMO29_05125</name>
</gene>
<protein>
    <submittedName>
        <fullName evidence="1">Uncharacterized protein</fullName>
    </submittedName>
</protein>
<evidence type="ECO:0000313" key="2">
    <source>
        <dbReference type="Proteomes" id="UP001438008"/>
    </source>
</evidence>
<dbReference type="Proteomes" id="UP001438008">
    <property type="component" value="Unassembled WGS sequence"/>
</dbReference>
<reference evidence="1 2" key="1">
    <citation type="submission" date="2024-03" db="EMBL/GenBank/DDBJ databases">
        <title>Human intestinal bacterial collection.</title>
        <authorList>
            <person name="Pauvert C."/>
            <person name="Hitch T.C.A."/>
            <person name="Clavel T."/>
        </authorList>
    </citation>
    <scope>NUCLEOTIDE SEQUENCE [LARGE SCALE GENOMIC DNA]</scope>
    <source>
        <strain evidence="1 2">CLA-AA-H132</strain>
    </source>
</reference>
<dbReference type="EMBL" id="JBBMFE010000003">
    <property type="protein sequence ID" value="MEQ2471874.1"/>
    <property type="molecule type" value="Genomic_DNA"/>
</dbReference>
<evidence type="ECO:0000313" key="1">
    <source>
        <dbReference type="EMBL" id="MEQ2471874.1"/>
    </source>
</evidence>
<sequence>MKKYSHLVFDIDGTMIDSLPVYMVSLKKTLRVWILYKTWEGKNL</sequence>
<proteinExistence type="predicted"/>
<organism evidence="1 2">
    <name type="scientific">Laedolimicola intestinihominis</name>
    <dbReference type="NCBI Taxonomy" id="3133166"/>
    <lineage>
        <taxon>Bacteria</taxon>
        <taxon>Bacillati</taxon>
        <taxon>Bacillota</taxon>
        <taxon>Clostridia</taxon>
        <taxon>Lachnospirales</taxon>
        <taxon>Lachnospiraceae</taxon>
        <taxon>Laedolimicola</taxon>
    </lineage>
</organism>
<dbReference type="SUPFAM" id="SSF56784">
    <property type="entry name" value="HAD-like"/>
    <property type="match status" value="1"/>
</dbReference>
<dbReference type="RefSeq" id="WP_349164047.1">
    <property type="nucleotide sequence ID" value="NZ_JBBMFE010000003.1"/>
</dbReference>